<accession>A0ABX1ZEA1</accession>
<sequence>MGNSQFKDTEFLQDLDAIGEEKLIIKPQENKTFAINFKKVASDSNIPVSGSLSSFDISLKDGTRQRLL</sequence>
<dbReference type="RefSeq" id="WP_171693107.1">
    <property type="nucleotide sequence ID" value="NZ_WHOC01000165.1"/>
</dbReference>
<protein>
    <submittedName>
        <fullName evidence="1">Uncharacterized protein</fullName>
    </submittedName>
</protein>
<reference evidence="1 2" key="1">
    <citation type="submission" date="2019-10" db="EMBL/GenBank/DDBJ databases">
        <title>Description of Paenibacillus choica sp. nov.</title>
        <authorList>
            <person name="Carlier A."/>
            <person name="Qi S."/>
        </authorList>
    </citation>
    <scope>NUCLEOTIDE SEQUENCE [LARGE SCALE GENOMIC DNA]</scope>
    <source>
        <strain evidence="1 2">LMG 31460</strain>
    </source>
</reference>
<comment type="caution">
    <text evidence="1">The sequence shown here is derived from an EMBL/GenBank/DDBJ whole genome shotgun (WGS) entry which is preliminary data.</text>
</comment>
<gene>
    <name evidence="1" type="ORF">GC102_31890</name>
</gene>
<evidence type="ECO:0000313" key="2">
    <source>
        <dbReference type="Proteomes" id="UP000658690"/>
    </source>
</evidence>
<dbReference type="EMBL" id="WHOC01000165">
    <property type="protein sequence ID" value="NOU90308.1"/>
    <property type="molecule type" value="Genomic_DNA"/>
</dbReference>
<evidence type="ECO:0000313" key="1">
    <source>
        <dbReference type="EMBL" id="NOU90308.1"/>
    </source>
</evidence>
<dbReference type="Proteomes" id="UP000658690">
    <property type="component" value="Unassembled WGS sequence"/>
</dbReference>
<name>A0ABX1ZEA1_9BACL</name>
<proteinExistence type="predicted"/>
<keyword evidence="2" id="KW-1185">Reference proteome</keyword>
<organism evidence="1 2">
    <name type="scientific">Paenibacillus germinis</name>
    <dbReference type="NCBI Taxonomy" id="2654979"/>
    <lineage>
        <taxon>Bacteria</taxon>
        <taxon>Bacillati</taxon>
        <taxon>Bacillota</taxon>
        <taxon>Bacilli</taxon>
        <taxon>Bacillales</taxon>
        <taxon>Paenibacillaceae</taxon>
        <taxon>Paenibacillus</taxon>
    </lineage>
</organism>